<reference evidence="3" key="1">
    <citation type="submission" date="2019-11" db="EMBL/GenBank/DDBJ databases">
        <title>The nuclear and mitochondrial genomes of Frieseomelitta varia - a highly eusocial stingless bee (Meliponini) with a permanently sterile worker caste.</title>
        <authorList>
            <person name="Freitas F.C.P."/>
            <person name="Lourenco A.P."/>
            <person name="Nunes F.M.F."/>
            <person name="Paschoal A.R."/>
            <person name="Abreu F.C.P."/>
            <person name="Barbin F.O."/>
            <person name="Bataglia L."/>
            <person name="Cardoso-Junior C.A.M."/>
            <person name="Cervoni M.S."/>
            <person name="Silva S.R."/>
            <person name="Dalarmi F."/>
            <person name="Del Lama M.A."/>
            <person name="Depintor T.S."/>
            <person name="Ferreira K.M."/>
            <person name="Goria P.S."/>
            <person name="Jaskot M.C."/>
            <person name="Lago D.C."/>
            <person name="Luna-Lucena D."/>
            <person name="Moda L.M."/>
            <person name="Nascimento L."/>
            <person name="Pedrino M."/>
            <person name="Rabico F.O."/>
            <person name="Sanches F.C."/>
            <person name="Santos D.E."/>
            <person name="Santos C.G."/>
            <person name="Vieira J."/>
            <person name="Lopes T.F."/>
            <person name="Barchuk A.R."/>
            <person name="Hartfelder K."/>
            <person name="Simoes Z.L.P."/>
            <person name="Bitondi M.M.G."/>
            <person name="Pinheiro D.G."/>
        </authorList>
    </citation>
    <scope>NUCLEOTIDE SEQUENCE</scope>
    <source>
        <strain evidence="3">USP_RPSP 00005682</strain>
        <tissue evidence="3">Whole individual</tissue>
    </source>
</reference>
<comment type="similarity">
    <text evidence="1">Belongs to the CutC family.</text>
</comment>
<dbReference type="PANTHER" id="PTHR12598">
    <property type="entry name" value="COPPER HOMEOSTASIS PROTEIN CUTC"/>
    <property type="match status" value="1"/>
</dbReference>
<evidence type="ECO:0000256" key="2">
    <source>
        <dbReference type="ARBA" id="ARBA00019014"/>
    </source>
</evidence>
<dbReference type="GO" id="GO:0005507">
    <property type="term" value="F:copper ion binding"/>
    <property type="evidence" value="ECO:0007669"/>
    <property type="project" value="TreeGrafter"/>
</dbReference>
<gene>
    <name evidence="3" type="ORF">E2986_12053</name>
</gene>
<dbReference type="SUPFAM" id="SSF110395">
    <property type="entry name" value="CutC-like"/>
    <property type="match status" value="1"/>
</dbReference>
<evidence type="ECO:0000256" key="1">
    <source>
        <dbReference type="ARBA" id="ARBA00007768"/>
    </source>
</evidence>
<sequence length="249" mass="27467">MEICIDSVMSGRHAITGGATRLEVCSVIIEGGLTPSVGFFQFVSRMSLIPCYAMLRARPGNFIYTKNEIEIMLSDLKALKKSDADGFSFGALTPDGDIDIEACRLVLAAASPLPVNFHRAFDQVRDPIRSLRILIDLGFKRVMTSGHKNTAEEGLKLIKKLVDEAKDKIIVVAASGITKDNILKIHSESGVKEFHSSASRKMEIERNKVKVGFSESNYVMATDKKLVQTMVDAYPVPEEPRHTLLPKLT</sequence>
<proteinExistence type="inferred from homology"/>
<dbReference type="InterPro" id="IPR036822">
    <property type="entry name" value="CutC-like_dom_sf"/>
</dbReference>
<evidence type="ECO:0000313" key="4">
    <source>
        <dbReference type="Proteomes" id="UP000655588"/>
    </source>
</evidence>
<dbReference type="PANTHER" id="PTHR12598:SF0">
    <property type="entry name" value="COPPER HOMEOSTASIS PROTEIN CUTC HOMOLOG"/>
    <property type="match status" value="1"/>
</dbReference>
<dbReference type="EMBL" id="WNWW01000498">
    <property type="protein sequence ID" value="KAF3424074.1"/>
    <property type="molecule type" value="Genomic_DNA"/>
</dbReference>
<comment type="caution">
    <text evidence="3">The sequence shown here is derived from an EMBL/GenBank/DDBJ whole genome shotgun (WGS) entry which is preliminary data.</text>
</comment>
<dbReference type="Gene3D" id="3.20.20.380">
    <property type="entry name" value="Copper homeostasis (CutC) domain"/>
    <property type="match status" value="1"/>
</dbReference>
<protein>
    <recommendedName>
        <fullName evidence="2">Copper homeostasis protein cutC homolog</fullName>
    </recommendedName>
</protein>
<accession>A0A833RHT4</accession>
<dbReference type="HAMAP" id="MF_00795">
    <property type="entry name" value="CutC"/>
    <property type="match status" value="1"/>
</dbReference>
<evidence type="ECO:0000313" key="3">
    <source>
        <dbReference type="EMBL" id="KAF3424074.1"/>
    </source>
</evidence>
<dbReference type="Proteomes" id="UP000655588">
    <property type="component" value="Unassembled WGS sequence"/>
</dbReference>
<organism evidence="3 4">
    <name type="scientific">Frieseomelitta varia</name>
    <dbReference type="NCBI Taxonomy" id="561572"/>
    <lineage>
        <taxon>Eukaryota</taxon>
        <taxon>Metazoa</taxon>
        <taxon>Ecdysozoa</taxon>
        <taxon>Arthropoda</taxon>
        <taxon>Hexapoda</taxon>
        <taxon>Insecta</taxon>
        <taxon>Pterygota</taxon>
        <taxon>Neoptera</taxon>
        <taxon>Endopterygota</taxon>
        <taxon>Hymenoptera</taxon>
        <taxon>Apocrita</taxon>
        <taxon>Aculeata</taxon>
        <taxon>Apoidea</taxon>
        <taxon>Anthophila</taxon>
        <taxon>Apidae</taxon>
        <taxon>Frieseomelitta</taxon>
    </lineage>
</organism>
<dbReference type="Pfam" id="PF03932">
    <property type="entry name" value="CutC"/>
    <property type="match status" value="1"/>
</dbReference>
<keyword evidence="4" id="KW-1185">Reference proteome</keyword>
<dbReference type="OrthoDB" id="7392499at2759"/>
<dbReference type="InterPro" id="IPR005627">
    <property type="entry name" value="CutC-like"/>
</dbReference>
<dbReference type="AlphaFoldDB" id="A0A833RHT4"/>
<name>A0A833RHT4_9HYME</name>